<protein>
    <submittedName>
        <fullName evidence="3">Uncharacterized protein</fullName>
    </submittedName>
</protein>
<accession>A0A7S4AXQ4</accession>
<dbReference type="EMBL" id="HBIX01034408">
    <property type="protein sequence ID" value="CAE0729690.1"/>
    <property type="molecule type" value="Transcribed_RNA"/>
</dbReference>
<reference evidence="3" key="1">
    <citation type="submission" date="2021-01" db="EMBL/GenBank/DDBJ databases">
        <authorList>
            <person name="Corre E."/>
            <person name="Pelletier E."/>
            <person name="Niang G."/>
            <person name="Scheremetjew M."/>
            <person name="Finn R."/>
            <person name="Kale V."/>
            <person name="Holt S."/>
            <person name="Cochrane G."/>
            <person name="Meng A."/>
            <person name="Brown T."/>
            <person name="Cohen L."/>
        </authorList>
    </citation>
    <scope>NUCLEOTIDE SEQUENCE</scope>
    <source>
        <strain evidence="3">10249 10 AB</strain>
    </source>
</reference>
<feature type="chain" id="PRO_5031271513" evidence="2">
    <location>
        <begin position="28"/>
        <end position="270"/>
    </location>
</feature>
<sequence>MKFIVTHPFHFLSILLAGSSIPKCSRAWSSADGIPTSASRNSKRRRISSSSSHFSSPHHNTRGAATFPSAVTNDGDVSLSSKRSNRNHDSSRREVLRQSFITVTLATIGAISVPKAALADVTNKIASSTALRSLKRAQDQLPTKLLPEAQRNNFVGVKARLREAPFDEFRKNALILVRGGEDGPKASDLLLAYKELIAAVEAMDATASLGMKGRSVDSFRLGTQYEDVAKALDSFLKVGSEAASIPLQESPSMQDNLRYGSIDSKVLKSE</sequence>
<keyword evidence="2" id="KW-0732">Signal</keyword>
<feature type="signal peptide" evidence="2">
    <location>
        <begin position="1"/>
        <end position="27"/>
    </location>
</feature>
<dbReference type="AlphaFoldDB" id="A0A7S4AXQ4"/>
<evidence type="ECO:0000313" key="3">
    <source>
        <dbReference type="EMBL" id="CAE0729690.1"/>
    </source>
</evidence>
<feature type="region of interest" description="Disordered" evidence="1">
    <location>
        <begin position="30"/>
        <end position="93"/>
    </location>
</feature>
<evidence type="ECO:0000256" key="2">
    <source>
        <dbReference type="SAM" id="SignalP"/>
    </source>
</evidence>
<proteinExistence type="predicted"/>
<evidence type="ECO:0000256" key="1">
    <source>
        <dbReference type="SAM" id="MobiDB-lite"/>
    </source>
</evidence>
<organism evidence="3">
    <name type="scientific">Pseudo-nitzschia australis</name>
    <dbReference type="NCBI Taxonomy" id="44445"/>
    <lineage>
        <taxon>Eukaryota</taxon>
        <taxon>Sar</taxon>
        <taxon>Stramenopiles</taxon>
        <taxon>Ochrophyta</taxon>
        <taxon>Bacillariophyta</taxon>
        <taxon>Bacillariophyceae</taxon>
        <taxon>Bacillariophycidae</taxon>
        <taxon>Bacillariales</taxon>
        <taxon>Bacillariaceae</taxon>
        <taxon>Pseudo-nitzschia</taxon>
    </lineage>
</organism>
<name>A0A7S4AXQ4_9STRA</name>
<gene>
    <name evidence="3" type="ORF">PAUS00366_LOCUS22475</name>
</gene>